<dbReference type="SUPFAM" id="SSF51556">
    <property type="entry name" value="Metallo-dependent hydrolases"/>
    <property type="match status" value="1"/>
</dbReference>
<dbReference type="AlphaFoldDB" id="A0A2W5YX73"/>
<dbReference type="Pfam" id="PF04909">
    <property type="entry name" value="Amidohydro_2"/>
    <property type="match status" value="1"/>
</dbReference>
<sequence length="202" mass="21187">MPDAWRPSLRTEDGHRIVGFRGRELTSAVGEFSDAGVMLADAAATGVEHLLLSPWISLVPVGAGPDEARLVCRVQNEGLARLVAAYPGRLSAVGAVPVQDPAVAARELAELMAVPGLHGVEIPSSVGGRYLGDDFFLPFWEAAAGTGAVVFIHPSTRGFGIPALDGYYLWNSVGNPLETAVTAAHIAVAGVLERFPGLRILL</sequence>
<dbReference type="InterPro" id="IPR032465">
    <property type="entry name" value="ACMSD"/>
</dbReference>
<keyword evidence="1" id="KW-0456">Lyase</keyword>
<dbReference type="GO" id="GO:0016787">
    <property type="term" value="F:hydrolase activity"/>
    <property type="evidence" value="ECO:0007669"/>
    <property type="project" value="InterPro"/>
</dbReference>
<dbReference type="PANTHER" id="PTHR21240:SF28">
    <property type="entry name" value="ISO-OROTATE DECARBOXYLASE (EUROFUNG)"/>
    <property type="match status" value="1"/>
</dbReference>
<evidence type="ECO:0000259" key="2">
    <source>
        <dbReference type="Pfam" id="PF04909"/>
    </source>
</evidence>
<protein>
    <submittedName>
        <fullName evidence="3">Amidohydrolase</fullName>
    </submittedName>
</protein>
<organism evidence="3 4">
    <name type="scientific">Candidatus Aeolococcus gillhamiae</name>
    <dbReference type="NCBI Taxonomy" id="3127015"/>
    <lineage>
        <taxon>Bacteria</taxon>
        <taxon>Bacillati</taxon>
        <taxon>Candidatus Dormiibacterota</taxon>
        <taxon>Candidatus Dormibacteria</taxon>
        <taxon>Candidatus Aeolococcales</taxon>
        <taxon>Candidatus Aeolococcaceae</taxon>
        <taxon>Candidatus Aeolococcus</taxon>
    </lineage>
</organism>
<reference evidence="3 4" key="1">
    <citation type="journal article" date="2017" name="Nature">
        <title>Atmospheric trace gases support primary production in Antarctic desert surface soil.</title>
        <authorList>
            <person name="Ji M."/>
            <person name="Greening C."/>
            <person name="Vanwonterghem I."/>
            <person name="Carere C.R."/>
            <person name="Bay S.K."/>
            <person name="Steen J.A."/>
            <person name="Montgomery K."/>
            <person name="Lines T."/>
            <person name="Beardall J."/>
            <person name="van Dorst J."/>
            <person name="Snape I."/>
            <person name="Stott M.B."/>
            <person name="Hugenholtz P."/>
            <person name="Ferrari B.C."/>
        </authorList>
    </citation>
    <scope>NUCLEOTIDE SEQUENCE [LARGE SCALE GENOMIC DNA]</scope>
    <source>
        <strain evidence="3">RRmetagenome_bin12</strain>
    </source>
</reference>
<proteinExistence type="predicted"/>
<dbReference type="PANTHER" id="PTHR21240">
    <property type="entry name" value="2-AMINO-3-CARBOXYLMUCONATE-6-SEMIALDEHYDE DECARBOXYLASE"/>
    <property type="match status" value="1"/>
</dbReference>
<dbReference type="InterPro" id="IPR032466">
    <property type="entry name" value="Metal_Hydrolase"/>
</dbReference>
<evidence type="ECO:0000256" key="1">
    <source>
        <dbReference type="ARBA" id="ARBA00023239"/>
    </source>
</evidence>
<dbReference type="Gene3D" id="3.20.20.140">
    <property type="entry name" value="Metal-dependent hydrolases"/>
    <property type="match status" value="1"/>
</dbReference>
<evidence type="ECO:0000313" key="4">
    <source>
        <dbReference type="Proteomes" id="UP000248724"/>
    </source>
</evidence>
<comment type="caution">
    <text evidence="3">The sequence shown here is derived from an EMBL/GenBank/DDBJ whole genome shotgun (WGS) entry which is preliminary data.</text>
</comment>
<dbReference type="Proteomes" id="UP000248724">
    <property type="component" value="Unassembled WGS sequence"/>
</dbReference>
<dbReference type="GO" id="GO:0019748">
    <property type="term" value="P:secondary metabolic process"/>
    <property type="evidence" value="ECO:0007669"/>
    <property type="project" value="TreeGrafter"/>
</dbReference>
<feature type="domain" description="Amidohydrolase-related" evidence="2">
    <location>
        <begin position="65"/>
        <end position="201"/>
    </location>
</feature>
<accession>A0A2W5YX73</accession>
<dbReference type="GO" id="GO:0005737">
    <property type="term" value="C:cytoplasm"/>
    <property type="evidence" value="ECO:0007669"/>
    <property type="project" value="TreeGrafter"/>
</dbReference>
<feature type="non-terminal residue" evidence="3">
    <location>
        <position position="202"/>
    </location>
</feature>
<gene>
    <name evidence="3" type="ORF">DLM65_15485</name>
</gene>
<evidence type="ECO:0000313" key="3">
    <source>
        <dbReference type="EMBL" id="PZR77543.1"/>
    </source>
</evidence>
<name>A0A2W5YX73_9BACT</name>
<dbReference type="EMBL" id="QHBU01000295">
    <property type="protein sequence ID" value="PZR77543.1"/>
    <property type="molecule type" value="Genomic_DNA"/>
</dbReference>
<dbReference type="GO" id="GO:0016831">
    <property type="term" value="F:carboxy-lyase activity"/>
    <property type="evidence" value="ECO:0007669"/>
    <property type="project" value="InterPro"/>
</dbReference>
<dbReference type="InterPro" id="IPR006680">
    <property type="entry name" value="Amidohydro-rel"/>
</dbReference>